<proteinExistence type="predicted"/>
<accession>A0ABT2W7V1</accession>
<keyword evidence="2" id="KW-1185">Reference proteome</keyword>
<organism evidence="1 2">
    <name type="scientific">Chryseobacterium edaphi</name>
    <dbReference type="NCBI Taxonomy" id="2976532"/>
    <lineage>
        <taxon>Bacteria</taxon>
        <taxon>Pseudomonadati</taxon>
        <taxon>Bacteroidota</taxon>
        <taxon>Flavobacteriia</taxon>
        <taxon>Flavobacteriales</taxon>
        <taxon>Weeksellaceae</taxon>
        <taxon>Chryseobacterium group</taxon>
        <taxon>Chryseobacterium</taxon>
    </lineage>
</organism>
<dbReference type="EMBL" id="JAOTEM010000003">
    <property type="protein sequence ID" value="MCU7618291.1"/>
    <property type="molecule type" value="Genomic_DNA"/>
</dbReference>
<reference evidence="2" key="1">
    <citation type="submission" date="2023-07" db="EMBL/GenBank/DDBJ databases">
        <title>Chryseobacterium sp. strain PBS4-4 Genome sequencing and assembly.</title>
        <authorList>
            <person name="Jung Y."/>
        </authorList>
    </citation>
    <scope>NUCLEOTIDE SEQUENCE [LARGE SCALE GENOMIC DNA]</scope>
    <source>
        <strain evidence="2">PBS4-4</strain>
    </source>
</reference>
<evidence type="ECO:0000313" key="2">
    <source>
        <dbReference type="Proteomes" id="UP001208649"/>
    </source>
</evidence>
<evidence type="ECO:0008006" key="3">
    <source>
        <dbReference type="Google" id="ProtNLM"/>
    </source>
</evidence>
<name>A0ABT2W7V1_9FLAO</name>
<dbReference type="RefSeq" id="WP_263003807.1">
    <property type="nucleotide sequence ID" value="NZ_JAOTEM010000003.1"/>
</dbReference>
<sequence length="721" mass="85431">MKKLIPIFLLLIYNFYNCQFLEEQYSKSKIYKLKQNLESGQKNAFYELASYLDSHKKLAEFLGYHYFETEEISLAKRAIEENSIFTNQEIIVDSISGSEQFLDFLKKNDGRIKYSTEIQAFYITQIDQRNESVEFRELPKAKLEKLTKKIPEILQQNWVKNAGIDFLLQQNKPESLLKICEQFYRKRDKFNVYNRNKENFYDLLSFLIRKDIGSIGRNKDLAWNTNDYNFDNNSILNLLVYFSKNYKNFVWDGSEKHFINKDLQSEKIDDIVDLFEDLYNENDTIALNSYIKLSQSNSKRVGELATEKDKNFLDRTNSIVPIFPFKFLIQLSLLTEYYRQNNVDFIGSTQLKSTIDKLESDLSFRERRNLENQIISQLTLEDLAPIEYWSLIYEKKPNLSKSVSRILDIYYTKNWSKIISDNRQLSMYLKKSLLYSRIGINGNLNYYVYKFTGNGFETVKNLNEIKTDDPDLKTQIQRAQKICLENFEYPVANKKNFDGNFNSQNIKIQEEVDKLRITAKDADDFEYGVLKLFSKIGYAQIPEAIKVADNIKFRKENYRDKYSFLDRDFGFFSIDNWKLEDARKEFLSVYNTHNEKQLYEYYLDQSGVDYKNKNGNISYDKIYEILKFNIVTPFTGSSELENEVGAIIKLLEINLNTTLGYPDKLCNSSGMYICPPSDRAWEWRRYLKENKLLKEQHSPIVSFNYGYYIDKVLMYRKLNSK</sequence>
<protein>
    <recommendedName>
        <fullName evidence="3">Lipoprotein</fullName>
    </recommendedName>
</protein>
<dbReference type="Proteomes" id="UP001208649">
    <property type="component" value="Unassembled WGS sequence"/>
</dbReference>
<comment type="caution">
    <text evidence="1">The sequence shown here is derived from an EMBL/GenBank/DDBJ whole genome shotgun (WGS) entry which is preliminary data.</text>
</comment>
<evidence type="ECO:0000313" key="1">
    <source>
        <dbReference type="EMBL" id="MCU7618291.1"/>
    </source>
</evidence>
<gene>
    <name evidence="1" type="ORF">NZ698_13910</name>
</gene>